<name>A0A6B2LRR1_9EUKA</name>
<dbReference type="PANTHER" id="PTHR24114:SF2">
    <property type="entry name" value="F-BOX DOMAIN-CONTAINING PROTEIN-RELATED"/>
    <property type="match status" value="1"/>
</dbReference>
<dbReference type="InterPro" id="IPR032675">
    <property type="entry name" value="LRR_dom_sf"/>
</dbReference>
<dbReference type="SMART" id="SM00368">
    <property type="entry name" value="LRR_RI"/>
    <property type="match status" value="2"/>
</dbReference>
<dbReference type="InterPro" id="IPR052394">
    <property type="entry name" value="LRR-containing"/>
</dbReference>
<dbReference type="EMBL" id="GIBP01010757">
    <property type="protein sequence ID" value="NDV39726.1"/>
    <property type="molecule type" value="Transcribed_RNA"/>
</dbReference>
<dbReference type="Pfam" id="PF13516">
    <property type="entry name" value="LRR_6"/>
    <property type="match status" value="2"/>
</dbReference>
<organism evidence="1">
    <name type="scientific">Arcella intermedia</name>
    <dbReference type="NCBI Taxonomy" id="1963864"/>
    <lineage>
        <taxon>Eukaryota</taxon>
        <taxon>Amoebozoa</taxon>
        <taxon>Tubulinea</taxon>
        <taxon>Elardia</taxon>
        <taxon>Arcellinida</taxon>
        <taxon>Sphaerothecina</taxon>
        <taxon>Arcellidae</taxon>
        <taxon>Arcella</taxon>
    </lineage>
</organism>
<sequence length="74" mass="8196">MNLEGNKIGDAGARLISESLKSNSTLTSLNLERNQIGFAGAQSIFESLKDNSSLKFLYLMRIIFTILNPSSFIR</sequence>
<proteinExistence type="predicted"/>
<dbReference type="SUPFAM" id="SSF52047">
    <property type="entry name" value="RNI-like"/>
    <property type="match status" value="1"/>
</dbReference>
<dbReference type="Gene3D" id="3.80.10.10">
    <property type="entry name" value="Ribonuclease Inhibitor"/>
    <property type="match status" value="1"/>
</dbReference>
<accession>A0A6B2LRR1</accession>
<dbReference type="AlphaFoldDB" id="A0A6B2LRR1"/>
<protein>
    <submittedName>
        <fullName evidence="1">Uncharacterized protein</fullName>
    </submittedName>
</protein>
<evidence type="ECO:0000313" key="1">
    <source>
        <dbReference type="EMBL" id="NDV39726.1"/>
    </source>
</evidence>
<dbReference type="InterPro" id="IPR001611">
    <property type="entry name" value="Leu-rich_rpt"/>
</dbReference>
<reference evidence="1" key="1">
    <citation type="journal article" date="2020" name="J. Eukaryot. Microbiol.">
        <title>De novo Sequencing, Assembly and Annotation of the Transcriptome for the Free-Living Testate Amoeba Arcella intermedia.</title>
        <authorList>
            <person name="Ribeiro G.M."/>
            <person name="Porfirio-Sousa A.L."/>
            <person name="Maurer-Alcala X.X."/>
            <person name="Katz L.A."/>
            <person name="Lahr D.J.G."/>
        </authorList>
    </citation>
    <scope>NUCLEOTIDE SEQUENCE</scope>
</reference>
<dbReference type="PANTHER" id="PTHR24114">
    <property type="entry name" value="LEUCINE RICH REPEAT FAMILY PROTEIN"/>
    <property type="match status" value="1"/>
</dbReference>